<keyword evidence="6" id="KW-1185">Reference proteome</keyword>
<feature type="repeat" description="ANK" evidence="3">
    <location>
        <begin position="331"/>
        <end position="363"/>
    </location>
</feature>
<dbReference type="PROSITE" id="PS50088">
    <property type="entry name" value="ANK_REPEAT"/>
    <property type="match status" value="6"/>
</dbReference>
<evidence type="ECO:0000256" key="2">
    <source>
        <dbReference type="ARBA" id="ARBA00023043"/>
    </source>
</evidence>
<gene>
    <name evidence="5" type="ORF">R5R35_012592</name>
</gene>
<dbReference type="InterPro" id="IPR002110">
    <property type="entry name" value="Ankyrin_rpt"/>
</dbReference>
<evidence type="ECO:0000256" key="4">
    <source>
        <dbReference type="SAM" id="MobiDB-lite"/>
    </source>
</evidence>
<feature type="compositionally biased region" description="Pro residues" evidence="4">
    <location>
        <begin position="87"/>
        <end position="96"/>
    </location>
</feature>
<comment type="caution">
    <text evidence="5">The sequence shown here is derived from an EMBL/GenBank/DDBJ whole genome shotgun (WGS) entry which is preliminary data.</text>
</comment>
<feature type="repeat" description="ANK" evidence="3">
    <location>
        <begin position="297"/>
        <end position="329"/>
    </location>
</feature>
<evidence type="ECO:0000313" key="5">
    <source>
        <dbReference type="EMBL" id="KAK7865299.1"/>
    </source>
</evidence>
<dbReference type="Pfam" id="PF00023">
    <property type="entry name" value="Ank"/>
    <property type="match status" value="1"/>
</dbReference>
<feature type="repeat" description="ANK" evidence="3">
    <location>
        <begin position="231"/>
        <end position="263"/>
    </location>
</feature>
<dbReference type="Gene3D" id="1.25.40.20">
    <property type="entry name" value="Ankyrin repeat-containing domain"/>
    <property type="match status" value="4"/>
</dbReference>
<dbReference type="SMART" id="SM00248">
    <property type="entry name" value="ANK"/>
    <property type="match status" value="6"/>
</dbReference>
<feature type="compositionally biased region" description="Low complexity" evidence="4">
    <location>
        <begin position="97"/>
        <end position="118"/>
    </location>
</feature>
<evidence type="ECO:0000256" key="3">
    <source>
        <dbReference type="PROSITE-ProRule" id="PRU00023"/>
    </source>
</evidence>
<keyword evidence="2 3" id="KW-0040">ANK repeat</keyword>
<dbReference type="AlphaFoldDB" id="A0AAN9VW76"/>
<feature type="region of interest" description="Disordered" evidence="4">
    <location>
        <begin position="82"/>
        <end position="123"/>
    </location>
</feature>
<evidence type="ECO:0000256" key="1">
    <source>
        <dbReference type="ARBA" id="ARBA00022737"/>
    </source>
</evidence>
<keyword evidence="1" id="KW-0677">Repeat</keyword>
<dbReference type="PRINTS" id="PR01415">
    <property type="entry name" value="ANKYRIN"/>
</dbReference>
<reference evidence="5 6" key="1">
    <citation type="submission" date="2024-03" db="EMBL/GenBank/DDBJ databases">
        <title>The genome assembly and annotation of the cricket Gryllus longicercus Weissman &amp; Gray.</title>
        <authorList>
            <person name="Szrajer S."/>
            <person name="Gray D."/>
            <person name="Ylla G."/>
        </authorList>
    </citation>
    <scope>NUCLEOTIDE SEQUENCE [LARGE SCALE GENOMIC DNA]</scope>
    <source>
        <strain evidence="5">DAG 2021-001</strain>
        <tissue evidence="5">Whole body minus gut</tissue>
    </source>
</reference>
<proteinExistence type="predicted"/>
<feature type="repeat" description="ANK" evidence="3">
    <location>
        <begin position="364"/>
        <end position="396"/>
    </location>
</feature>
<organism evidence="5 6">
    <name type="scientific">Gryllus longicercus</name>
    <dbReference type="NCBI Taxonomy" id="2509291"/>
    <lineage>
        <taxon>Eukaryota</taxon>
        <taxon>Metazoa</taxon>
        <taxon>Ecdysozoa</taxon>
        <taxon>Arthropoda</taxon>
        <taxon>Hexapoda</taxon>
        <taxon>Insecta</taxon>
        <taxon>Pterygota</taxon>
        <taxon>Neoptera</taxon>
        <taxon>Polyneoptera</taxon>
        <taxon>Orthoptera</taxon>
        <taxon>Ensifera</taxon>
        <taxon>Gryllidea</taxon>
        <taxon>Grylloidea</taxon>
        <taxon>Gryllidae</taxon>
        <taxon>Gryllinae</taxon>
        <taxon>Gryllus</taxon>
    </lineage>
</organism>
<dbReference type="EMBL" id="JAZDUA010000181">
    <property type="protein sequence ID" value="KAK7865299.1"/>
    <property type="molecule type" value="Genomic_DNA"/>
</dbReference>
<dbReference type="PANTHER" id="PTHR24173:SF74">
    <property type="entry name" value="ANKYRIN REPEAT DOMAIN-CONTAINING PROTEIN 16"/>
    <property type="match status" value="1"/>
</dbReference>
<evidence type="ECO:0000313" key="6">
    <source>
        <dbReference type="Proteomes" id="UP001378592"/>
    </source>
</evidence>
<sequence length="464" mass="47798">MAATEVQSKKKCVCSERMTQLEDAVKELSSRLSVVEECLLGMDSMRGRMFQLEKSMENALDRIMPRLDALLAGLPASATSQIASKPPLFPPYPNPSSPTRATASSPSASSTSQPAARAKPGSGMPCSGCHSKAACACPKNTLADAGPVKNGLSAASANTSSGAASVTERASSKEKVVLAEKPAPVAAPADLSVHILELERQLRAAAGRGDVVLCQKIMMSGIDTKKRDPTTGDTALHCAARGGHLGCIMLLLAVAKNLVISANKQRQTPLMLAAANGHVASVQLLLHQGKAWTNRQGGSKALKQAVTDKRDDVLQALLEGGVNANAEDGSSGPNPLQLAASSGHVSSLQLLLEHGADVGQINGEGQTALHKAALNGHSECIAALLAAGANPLVKDASGWEPLHLAARAGHIECVKLLLASGVDVNRPAANGQTPLVCATNECPEVEEVLRAAGAAVEPVARDSL</sequence>
<feature type="repeat" description="ANK" evidence="3">
    <location>
        <begin position="397"/>
        <end position="429"/>
    </location>
</feature>
<name>A0AAN9VW76_9ORTH</name>
<dbReference type="SUPFAM" id="SSF48403">
    <property type="entry name" value="Ankyrin repeat"/>
    <property type="match status" value="1"/>
</dbReference>
<dbReference type="PANTHER" id="PTHR24173">
    <property type="entry name" value="ANKYRIN REPEAT CONTAINING"/>
    <property type="match status" value="1"/>
</dbReference>
<accession>A0AAN9VW76</accession>
<feature type="repeat" description="ANK" evidence="3">
    <location>
        <begin position="265"/>
        <end position="289"/>
    </location>
</feature>
<dbReference type="Proteomes" id="UP001378592">
    <property type="component" value="Unassembled WGS sequence"/>
</dbReference>
<dbReference type="InterPro" id="IPR036770">
    <property type="entry name" value="Ankyrin_rpt-contain_sf"/>
</dbReference>
<protein>
    <submittedName>
        <fullName evidence="5">Uncharacterized protein</fullName>
    </submittedName>
</protein>
<dbReference type="PROSITE" id="PS50297">
    <property type="entry name" value="ANK_REP_REGION"/>
    <property type="match status" value="4"/>
</dbReference>
<dbReference type="Pfam" id="PF12796">
    <property type="entry name" value="Ank_2"/>
    <property type="match status" value="2"/>
</dbReference>